<evidence type="ECO:0000313" key="2">
    <source>
        <dbReference type="EMBL" id="WCT74359.1"/>
    </source>
</evidence>
<keyword evidence="3" id="KW-1185">Reference proteome</keyword>
<keyword evidence="1" id="KW-0472">Membrane</keyword>
<keyword evidence="1" id="KW-1133">Transmembrane helix</keyword>
<sequence length="40" mass="4638">MNLPPFRTAAILFMIPILAYVALALYVWWPWPWSVSIAAF</sequence>
<dbReference type="Proteomes" id="UP001220395">
    <property type="component" value="Chromosome"/>
</dbReference>
<protein>
    <recommendedName>
        <fullName evidence="4">Isoprenylcysteine carboxylmethyltransferase family protein</fullName>
    </recommendedName>
</protein>
<evidence type="ECO:0000313" key="3">
    <source>
        <dbReference type="Proteomes" id="UP001220395"/>
    </source>
</evidence>
<dbReference type="RefSeq" id="WP_273689341.1">
    <property type="nucleotide sequence ID" value="NZ_CP117411.1"/>
</dbReference>
<dbReference type="EMBL" id="CP117411">
    <property type="protein sequence ID" value="WCT74359.1"/>
    <property type="molecule type" value="Genomic_DNA"/>
</dbReference>
<accession>A0ABY7TMH8</accession>
<organism evidence="2 3">
    <name type="scientific">Sphingomonas naphthae</name>
    <dbReference type="NCBI Taxonomy" id="1813468"/>
    <lineage>
        <taxon>Bacteria</taxon>
        <taxon>Pseudomonadati</taxon>
        <taxon>Pseudomonadota</taxon>
        <taxon>Alphaproteobacteria</taxon>
        <taxon>Sphingomonadales</taxon>
        <taxon>Sphingomonadaceae</taxon>
        <taxon>Sphingomonas</taxon>
    </lineage>
</organism>
<evidence type="ECO:0000256" key="1">
    <source>
        <dbReference type="SAM" id="Phobius"/>
    </source>
</evidence>
<name>A0ABY7TMH8_9SPHN</name>
<feature type="transmembrane region" description="Helical" evidence="1">
    <location>
        <begin position="9"/>
        <end position="29"/>
    </location>
</feature>
<proteinExistence type="predicted"/>
<gene>
    <name evidence="2" type="ORF">PQ455_03770</name>
</gene>
<evidence type="ECO:0008006" key="4">
    <source>
        <dbReference type="Google" id="ProtNLM"/>
    </source>
</evidence>
<keyword evidence="1" id="KW-0812">Transmembrane</keyword>
<reference evidence="2 3" key="1">
    <citation type="submission" date="2023-02" db="EMBL/GenBank/DDBJ databases">
        <title>Genome sequence of Sphingomonas naphthae.</title>
        <authorList>
            <person name="Kim S."/>
            <person name="Heo J."/>
            <person name="Kwon S.-W."/>
        </authorList>
    </citation>
    <scope>NUCLEOTIDE SEQUENCE [LARGE SCALE GENOMIC DNA]</scope>
    <source>
        <strain evidence="2 3">KACC 18716</strain>
    </source>
</reference>